<proteinExistence type="predicted"/>
<evidence type="ECO:0000256" key="1">
    <source>
        <dbReference type="SAM" id="Phobius"/>
    </source>
</evidence>
<keyword evidence="3" id="KW-1185">Reference proteome</keyword>
<evidence type="ECO:0000313" key="3">
    <source>
        <dbReference type="Proteomes" id="UP000694415"/>
    </source>
</evidence>
<keyword evidence="1" id="KW-0812">Transmembrane</keyword>
<dbReference type="AlphaFoldDB" id="A0A8C6HBX5"/>
<dbReference type="GO" id="GO:0051726">
    <property type="term" value="P:regulation of cell cycle"/>
    <property type="evidence" value="ECO:0007669"/>
    <property type="project" value="InterPro"/>
</dbReference>
<keyword evidence="1" id="KW-1133">Transmembrane helix</keyword>
<dbReference type="GO" id="GO:0006915">
    <property type="term" value="P:apoptotic process"/>
    <property type="evidence" value="ECO:0007669"/>
    <property type="project" value="InterPro"/>
</dbReference>
<keyword evidence="1" id="KW-0472">Membrane</keyword>
<protein>
    <submittedName>
        <fullName evidence="2">Uncharacterized protein</fullName>
    </submittedName>
</protein>
<reference evidence="2" key="1">
    <citation type="submission" date="2025-08" db="UniProtKB">
        <authorList>
            <consortium name="Ensembl"/>
        </authorList>
    </citation>
    <scope>IDENTIFICATION</scope>
</reference>
<feature type="transmembrane region" description="Helical" evidence="1">
    <location>
        <begin position="143"/>
        <end position="161"/>
    </location>
</feature>
<dbReference type="Proteomes" id="UP000694415">
    <property type="component" value="Unplaced"/>
</dbReference>
<accession>A0A8C6HBX5</accession>
<evidence type="ECO:0000313" key="2">
    <source>
        <dbReference type="Ensembl" id="ENSMSIP00000018820.1"/>
    </source>
</evidence>
<organism evidence="2 3">
    <name type="scientific">Mus spicilegus</name>
    <name type="common">Mound-building mouse</name>
    <dbReference type="NCBI Taxonomy" id="10103"/>
    <lineage>
        <taxon>Eukaryota</taxon>
        <taxon>Metazoa</taxon>
        <taxon>Chordata</taxon>
        <taxon>Craniata</taxon>
        <taxon>Vertebrata</taxon>
        <taxon>Euteleostomi</taxon>
        <taxon>Mammalia</taxon>
        <taxon>Eutheria</taxon>
        <taxon>Euarchontoglires</taxon>
        <taxon>Glires</taxon>
        <taxon>Rodentia</taxon>
        <taxon>Myomorpha</taxon>
        <taxon>Muroidea</taxon>
        <taxon>Muridae</taxon>
        <taxon>Murinae</taxon>
        <taxon>Mus</taxon>
        <taxon>Mus</taxon>
    </lineage>
</organism>
<sequence>MGRRFLVTVRIQRAGRPLQERVFLVKFVRSRRPRSASCALAFVNMLLRLERILRRGPHRNPGPGDDDGQRSRSSSSAQLRCRFELRGPHYLLPPGARRSAGRLPGHAGGAAPVRGSAGCARCLGSPAARLGPRAGTSRHRAIFAFRWVVFVFRWVVFVYRWERRPDRRA</sequence>
<dbReference type="GeneTree" id="ENSGT00940000168083"/>
<dbReference type="Pfam" id="PF07392">
    <property type="entry name" value="P19Arf_N"/>
    <property type="match status" value="1"/>
</dbReference>
<dbReference type="Gene3D" id="6.10.250.60">
    <property type="match status" value="1"/>
</dbReference>
<dbReference type="InterPro" id="IPR010868">
    <property type="entry name" value="Tumor_suppres_ARF"/>
</dbReference>
<dbReference type="GO" id="GO:0008285">
    <property type="term" value="P:negative regulation of cell population proliferation"/>
    <property type="evidence" value="ECO:0007669"/>
    <property type="project" value="InterPro"/>
</dbReference>
<name>A0A8C6HBX5_MUSSI</name>
<reference evidence="2" key="2">
    <citation type="submission" date="2025-09" db="UniProtKB">
        <authorList>
            <consortium name="Ensembl"/>
        </authorList>
    </citation>
    <scope>IDENTIFICATION</scope>
</reference>
<dbReference type="Ensembl" id="ENSMSIT00000023779.1">
    <property type="protein sequence ID" value="ENSMSIP00000018820.1"/>
    <property type="gene ID" value="ENSMSIG00000016031.1"/>
</dbReference>